<feature type="transmembrane region" description="Helical" evidence="10">
    <location>
        <begin position="915"/>
        <end position="939"/>
    </location>
</feature>
<feature type="transmembrane region" description="Helical" evidence="10">
    <location>
        <begin position="492"/>
        <end position="512"/>
    </location>
</feature>
<sequence>MMILLAREPNCDYYSFKVVLPEKEYDAPANGGFKRWFRYSAAAVTVISECRIYVPSVVSPHGSRTKLLVLVLLFCDPFGLLSQLGVCSLSLSTIDMELEGSTSQALNNNATNAILAKLETLNREIKRIKMSFGRLERDEVAQRDYFYYEWKVGSQESSPLSVSSSLPICESINSLPLVDDVHIVSADTLVNPINDRIDSSCKRNLCPHSVEAIELKESTSSCENCIDQLMCGIWPPLEDVCEVINGSQVSDDVENIYQMNRSEPVSLPFGKEDPTGCLAHRDDYVFETYLGLDDCPLESEHVCSKSTPRVDPTLFRYNILFEDDIVTSNELSTENDVEDIACLEGYTLYANPLWYNNIPPKDGNLFLEDESTLRKRNMRLRERGVLSRPVSMTTLPFDLGAILRWGRVTLGLGAFLLDVFHNQVLDAFVNGFLMCNTKDSWLYVKYEPPWHIDVMYFPNSNPHAMMMCACLSSLDFVSGVFPLVKSPFSPSVAFRMLSGGFGGISPLLFTICDSDVPMTDTSRWGTLVLAYKTLGVVFGGLVTSPLYVYPSMPLKSPTEDDYLGIYSIMFWTLSLIGVVKYATIALKADDQGEGGTFALYSLLCRNINIGILSSKNASLNTSHSYVNQSKKPSRLGKFCERSLIARRILLFIAMLGMCMLIGDGILTPAISVLSAMDGLRARFPSVSKSLVETLSAIVLIVLFLLQKFGTSRVSFLFSPIMGAWTLTTPLVGIYSIIKHYPSIFKAISPHYIVLFFLRNGKQGWIYLGGTVLCITGSEAMFADLGHFNRSSIRIAFFFTIYPSLVLTYAGQTAYLIRNPDDHFDGFYKFIPSAVYWPIFVIATLAAIVASQSLISATFSVIKQSVVLDYFPRVKVVHTSSSKEGEVYSPEVNYILMILCVAVILIFGDGQDIGNAFGVVVSMVMLITTILLTLVMIIIWRTPLALVALYFIVFFVMESVYVSAIFTKIPEGGWIPFAISLILAFIMFGWFYGRQRKLEYELTHKIDSARLRTLLMDPGLQRVPGLCFFYTNIQDGLTPILGHYIKNMRSLHKVTVFTTLRYLLVPKVAPGERIVVSKLGVSGVYRCVIRYGYADKLSLEGDDLVNQVIESLRAHVLHCSNHNSTEESDGISELEEAKLAGVVHIRGKTRFYIGKHCGWFDRTMLAFYEVLHSNCRSALPAMGVPLPQRIEVGMLYEA</sequence>
<feature type="domain" description="K+ potassium transporter C-terminal" evidence="12">
    <location>
        <begin position="1023"/>
        <end position="1195"/>
    </location>
</feature>
<feature type="domain" description="K+ potassium transporter integral membrane" evidence="11">
    <location>
        <begin position="530"/>
        <end position="1007"/>
    </location>
</feature>
<feature type="transmembrane region" description="Helical" evidence="10">
    <location>
        <begin position="763"/>
        <end position="782"/>
    </location>
</feature>
<dbReference type="OrthoDB" id="504708at2759"/>
<keyword evidence="6 10" id="KW-0630">Potassium</keyword>
<feature type="transmembrane region" description="Helical" evidence="10">
    <location>
        <begin position="690"/>
        <end position="708"/>
    </location>
</feature>
<keyword evidence="8 10" id="KW-0406">Ion transport</keyword>
<feature type="transmembrane region" description="Helical" evidence="10">
    <location>
        <begin position="524"/>
        <end position="543"/>
    </location>
</feature>
<keyword evidence="4 10" id="KW-0633">Potassium transport</keyword>
<keyword evidence="9 10" id="KW-0472">Membrane</keyword>
<evidence type="ECO:0000256" key="9">
    <source>
        <dbReference type="ARBA" id="ARBA00023136"/>
    </source>
</evidence>
<dbReference type="PANTHER" id="PTHR30540">
    <property type="entry name" value="OSMOTIC STRESS POTASSIUM TRANSPORTER"/>
    <property type="match status" value="1"/>
</dbReference>
<keyword evidence="7 10" id="KW-1133">Transmembrane helix</keyword>
<evidence type="ECO:0000259" key="12">
    <source>
        <dbReference type="Pfam" id="PF22776"/>
    </source>
</evidence>
<organism evidence="13 14">
    <name type="scientific">Capsicum baccatum</name>
    <name type="common">Peruvian pepper</name>
    <dbReference type="NCBI Taxonomy" id="33114"/>
    <lineage>
        <taxon>Eukaryota</taxon>
        <taxon>Viridiplantae</taxon>
        <taxon>Streptophyta</taxon>
        <taxon>Embryophyta</taxon>
        <taxon>Tracheophyta</taxon>
        <taxon>Spermatophyta</taxon>
        <taxon>Magnoliopsida</taxon>
        <taxon>eudicotyledons</taxon>
        <taxon>Gunneridae</taxon>
        <taxon>Pentapetalae</taxon>
        <taxon>asterids</taxon>
        <taxon>lamiids</taxon>
        <taxon>Solanales</taxon>
        <taxon>Solanaceae</taxon>
        <taxon>Solanoideae</taxon>
        <taxon>Capsiceae</taxon>
        <taxon>Capsicum</taxon>
    </lineage>
</organism>
<comment type="function">
    <text evidence="10">Potassium transporter.</text>
</comment>
<accession>A0A2G2X920</accession>
<dbReference type="GO" id="GO:0015079">
    <property type="term" value="F:potassium ion transmembrane transporter activity"/>
    <property type="evidence" value="ECO:0007669"/>
    <property type="project" value="UniProtKB-UniRule"/>
</dbReference>
<protein>
    <recommendedName>
        <fullName evidence="10">Potassium transporter</fullName>
    </recommendedName>
</protein>
<feature type="transmembrane region" description="Helical" evidence="10">
    <location>
        <begin position="972"/>
        <end position="991"/>
    </location>
</feature>
<feature type="transmembrane region" description="Helical" evidence="10">
    <location>
        <begin position="794"/>
        <end position="814"/>
    </location>
</feature>
<evidence type="ECO:0000256" key="4">
    <source>
        <dbReference type="ARBA" id="ARBA00022538"/>
    </source>
</evidence>
<evidence type="ECO:0000256" key="3">
    <source>
        <dbReference type="ARBA" id="ARBA00022448"/>
    </source>
</evidence>
<keyword evidence="3" id="KW-0813">Transport</keyword>
<reference evidence="13 14" key="1">
    <citation type="journal article" date="2017" name="Genome Biol.">
        <title>New reference genome sequences of hot pepper reveal the massive evolution of plant disease-resistance genes by retroduplication.</title>
        <authorList>
            <person name="Kim S."/>
            <person name="Park J."/>
            <person name="Yeom S.I."/>
            <person name="Kim Y.M."/>
            <person name="Seo E."/>
            <person name="Kim K.T."/>
            <person name="Kim M.S."/>
            <person name="Lee J.M."/>
            <person name="Cheong K."/>
            <person name="Shin H.S."/>
            <person name="Kim S.B."/>
            <person name="Han K."/>
            <person name="Lee J."/>
            <person name="Park M."/>
            <person name="Lee H.A."/>
            <person name="Lee H.Y."/>
            <person name="Lee Y."/>
            <person name="Oh S."/>
            <person name="Lee J.H."/>
            <person name="Choi E."/>
            <person name="Choi E."/>
            <person name="Lee S.E."/>
            <person name="Jeon J."/>
            <person name="Kim H."/>
            <person name="Choi G."/>
            <person name="Song H."/>
            <person name="Lee J."/>
            <person name="Lee S.C."/>
            <person name="Kwon J.K."/>
            <person name="Lee H.Y."/>
            <person name="Koo N."/>
            <person name="Hong Y."/>
            <person name="Kim R.W."/>
            <person name="Kang W.H."/>
            <person name="Huh J.H."/>
            <person name="Kang B.C."/>
            <person name="Yang T.J."/>
            <person name="Lee Y.H."/>
            <person name="Bennetzen J.L."/>
            <person name="Choi D."/>
        </authorList>
    </citation>
    <scope>NUCLEOTIDE SEQUENCE [LARGE SCALE GENOMIC DNA]</scope>
    <source>
        <strain evidence="14">cv. PBC81</strain>
    </source>
</reference>
<dbReference type="InterPro" id="IPR053951">
    <property type="entry name" value="K_trans_N"/>
</dbReference>
<dbReference type="NCBIfam" id="TIGR00794">
    <property type="entry name" value="kup"/>
    <property type="match status" value="1"/>
</dbReference>
<evidence type="ECO:0000256" key="2">
    <source>
        <dbReference type="ARBA" id="ARBA00008440"/>
    </source>
</evidence>
<dbReference type="PANTHER" id="PTHR30540:SF13">
    <property type="entry name" value="POTASSIUM TRANSPORTER 17-RELATED"/>
    <property type="match status" value="1"/>
</dbReference>
<evidence type="ECO:0000256" key="1">
    <source>
        <dbReference type="ARBA" id="ARBA00004651"/>
    </source>
</evidence>
<proteinExistence type="inferred from homology"/>
<keyword evidence="14" id="KW-1185">Reference proteome</keyword>
<evidence type="ECO:0000256" key="8">
    <source>
        <dbReference type="ARBA" id="ARBA00023065"/>
    </source>
</evidence>
<evidence type="ECO:0000256" key="5">
    <source>
        <dbReference type="ARBA" id="ARBA00022692"/>
    </source>
</evidence>
<evidence type="ECO:0000313" key="14">
    <source>
        <dbReference type="Proteomes" id="UP000224567"/>
    </source>
</evidence>
<feature type="transmembrane region" description="Helical" evidence="10">
    <location>
        <begin position="946"/>
        <end position="966"/>
    </location>
</feature>
<feature type="transmembrane region" description="Helical" evidence="10">
    <location>
        <begin position="834"/>
        <end position="854"/>
    </location>
</feature>
<evidence type="ECO:0000259" key="11">
    <source>
        <dbReference type="Pfam" id="PF02705"/>
    </source>
</evidence>
<comment type="caution">
    <text evidence="13">The sequence shown here is derived from an EMBL/GenBank/DDBJ whole genome shotgun (WGS) entry which is preliminary data.</text>
</comment>
<dbReference type="Pfam" id="PF02705">
    <property type="entry name" value="K_trans"/>
    <property type="match status" value="1"/>
</dbReference>
<dbReference type="Proteomes" id="UP000224567">
    <property type="component" value="Unassembled WGS sequence"/>
</dbReference>
<gene>
    <name evidence="13" type="ORF">CQW23_08432</name>
</gene>
<dbReference type="GO" id="GO:0005886">
    <property type="term" value="C:plasma membrane"/>
    <property type="evidence" value="ECO:0007669"/>
    <property type="project" value="UniProtKB-SubCell"/>
</dbReference>
<feature type="transmembrane region" description="Helical" evidence="10">
    <location>
        <begin position="715"/>
        <end position="737"/>
    </location>
</feature>
<keyword evidence="5 10" id="KW-0812">Transmembrane</keyword>
<reference evidence="14" key="2">
    <citation type="journal article" date="2017" name="J. Anim. Genet.">
        <title>Multiple reference genome sequences of hot pepper reveal the massive evolution of plant disease resistance genes by retroduplication.</title>
        <authorList>
            <person name="Kim S."/>
            <person name="Park J."/>
            <person name="Yeom S.-I."/>
            <person name="Kim Y.-M."/>
            <person name="Seo E."/>
            <person name="Kim K.-T."/>
            <person name="Kim M.-S."/>
            <person name="Lee J.M."/>
            <person name="Cheong K."/>
            <person name="Shin H.-S."/>
            <person name="Kim S.-B."/>
            <person name="Han K."/>
            <person name="Lee J."/>
            <person name="Park M."/>
            <person name="Lee H.-A."/>
            <person name="Lee H.-Y."/>
            <person name="Lee Y."/>
            <person name="Oh S."/>
            <person name="Lee J.H."/>
            <person name="Choi E."/>
            <person name="Choi E."/>
            <person name="Lee S.E."/>
            <person name="Jeon J."/>
            <person name="Kim H."/>
            <person name="Choi G."/>
            <person name="Song H."/>
            <person name="Lee J."/>
            <person name="Lee S.-C."/>
            <person name="Kwon J.-K."/>
            <person name="Lee H.-Y."/>
            <person name="Koo N."/>
            <person name="Hong Y."/>
            <person name="Kim R.W."/>
            <person name="Kang W.-H."/>
            <person name="Huh J.H."/>
            <person name="Kang B.-C."/>
            <person name="Yang T.-J."/>
            <person name="Lee Y.-H."/>
            <person name="Bennetzen J.L."/>
            <person name="Choi D."/>
        </authorList>
    </citation>
    <scope>NUCLEOTIDE SEQUENCE [LARGE SCALE GENOMIC DNA]</scope>
    <source>
        <strain evidence="14">cv. PBC81</strain>
    </source>
</reference>
<dbReference type="AlphaFoldDB" id="A0A2G2X920"/>
<evidence type="ECO:0000313" key="13">
    <source>
        <dbReference type="EMBL" id="PHT53970.1"/>
    </source>
</evidence>
<dbReference type="InterPro" id="IPR003855">
    <property type="entry name" value="K+_transporter"/>
</dbReference>
<dbReference type="STRING" id="33114.A0A2G2X920"/>
<dbReference type="InterPro" id="IPR053952">
    <property type="entry name" value="K_trans_C"/>
</dbReference>
<dbReference type="EMBL" id="MLFT02000003">
    <property type="protein sequence ID" value="PHT53970.1"/>
    <property type="molecule type" value="Genomic_DNA"/>
</dbReference>
<feature type="transmembrane region" description="Helical" evidence="10">
    <location>
        <begin position="891"/>
        <end position="909"/>
    </location>
</feature>
<comment type="similarity">
    <text evidence="2 10">Belongs to the HAK/KUP transporter (TC 2.A.72.3) family.</text>
</comment>
<evidence type="ECO:0000256" key="7">
    <source>
        <dbReference type="ARBA" id="ARBA00022989"/>
    </source>
</evidence>
<comment type="caution">
    <text evidence="10">Lacks conserved residue(s) required for the propagation of feature annotation.</text>
</comment>
<feature type="transmembrane region" description="Helical" evidence="10">
    <location>
        <begin position="648"/>
        <end position="670"/>
    </location>
</feature>
<name>A0A2G2X920_CAPBA</name>
<comment type="subcellular location">
    <subcellularLocation>
        <location evidence="1">Cell membrane</location>
        <topology evidence="1">Multi-pass membrane protein</topology>
    </subcellularLocation>
    <subcellularLocation>
        <location evidence="10">Membrane</location>
        <topology evidence="10">Multi-pass membrane protein</topology>
    </subcellularLocation>
</comment>
<evidence type="ECO:0000256" key="10">
    <source>
        <dbReference type="RuleBase" id="RU321113"/>
    </source>
</evidence>
<feature type="transmembrane region" description="Helical" evidence="10">
    <location>
        <begin position="563"/>
        <end position="582"/>
    </location>
</feature>
<dbReference type="Pfam" id="PF22776">
    <property type="entry name" value="K_trans_C"/>
    <property type="match status" value="1"/>
</dbReference>
<evidence type="ECO:0000256" key="6">
    <source>
        <dbReference type="ARBA" id="ARBA00022958"/>
    </source>
</evidence>